<protein>
    <submittedName>
        <fullName evidence="1">Uncharacterized protein</fullName>
    </submittedName>
</protein>
<accession>A0A2S8FDA7</accession>
<dbReference type="RefSeq" id="WP_105357303.1">
    <property type="nucleotide sequence ID" value="NZ_PUIB01000021.1"/>
</dbReference>
<proteinExistence type="predicted"/>
<sequence>MPSQVIHSDNATRQAAKYAQLVQNGVNLRAIVAQMLRDIDAMRQSQNLNGDAINNHPVVLAYVSKLNSLTRLTTDREMAALAAIDHLASGEDVESDVIPL</sequence>
<organism evidence="1 2">
    <name type="scientific">Blastopirellula marina</name>
    <dbReference type="NCBI Taxonomy" id="124"/>
    <lineage>
        <taxon>Bacteria</taxon>
        <taxon>Pseudomonadati</taxon>
        <taxon>Planctomycetota</taxon>
        <taxon>Planctomycetia</taxon>
        <taxon>Pirellulales</taxon>
        <taxon>Pirellulaceae</taxon>
        <taxon>Blastopirellula</taxon>
    </lineage>
</organism>
<dbReference type="EMBL" id="PUIB01000021">
    <property type="protein sequence ID" value="PQO30112.1"/>
    <property type="molecule type" value="Genomic_DNA"/>
</dbReference>
<evidence type="ECO:0000313" key="2">
    <source>
        <dbReference type="Proteomes" id="UP000239388"/>
    </source>
</evidence>
<dbReference type="OrthoDB" id="279205at2"/>
<evidence type="ECO:0000313" key="1">
    <source>
        <dbReference type="EMBL" id="PQO30112.1"/>
    </source>
</evidence>
<reference evidence="1 2" key="1">
    <citation type="submission" date="2018-02" db="EMBL/GenBank/DDBJ databases">
        <title>Comparative genomes isolates from brazilian mangrove.</title>
        <authorList>
            <person name="Araujo J.E."/>
            <person name="Taketani R.G."/>
            <person name="Silva M.C.P."/>
            <person name="Loureco M.V."/>
            <person name="Andreote F.D."/>
        </authorList>
    </citation>
    <scope>NUCLEOTIDE SEQUENCE [LARGE SCALE GENOMIC DNA]</scope>
    <source>
        <strain evidence="1 2">NAP PRIS-MGV</strain>
    </source>
</reference>
<dbReference type="AlphaFoldDB" id="A0A2S8FDA7"/>
<gene>
    <name evidence="1" type="ORF">C5Y98_21415</name>
</gene>
<name>A0A2S8FDA7_9BACT</name>
<comment type="caution">
    <text evidence="1">The sequence shown here is derived from an EMBL/GenBank/DDBJ whole genome shotgun (WGS) entry which is preliminary data.</text>
</comment>
<dbReference type="Proteomes" id="UP000239388">
    <property type="component" value="Unassembled WGS sequence"/>
</dbReference>